<dbReference type="EMBL" id="LOHF01000021">
    <property type="protein sequence ID" value="OUM71913.1"/>
    <property type="molecule type" value="Genomic_DNA"/>
</dbReference>
<dbReference type="Proteomes" id="UP000195440">
    <property type="component" value="Unassembled WGS sequence"/>
</dbReference>
<dbReference type="AlphaFoldDB" id="A0A1Y3P307"/>
<gene>
    <name evidence="1" type="ORF">AUC60_20640</name>
</gene>
<proteinExistence type="predicted"/>
<reference evidence="1 2" key="1">
    <citation type="journal article" date="2017" name="Syst. Appl. Microbiol.">
        <title>Pseudomonas caspiana sp. nov., a citrus pathogen in the Pseudomonas syringae phylogenetic group.</title>
        <authorList>
            <person name="Busquets A."/>
            <person name="Gomila M."/>
            <person name="Beiki F."/>
            <person name="Mulet M."/>
            <person name="Rahimian H."/>
            <person name="Garcia-Valdes E."/>
            <person name="Lalucat J."/>
        </authorList>
    </citation>
    <scope>NUCLEOTIDE SEQUENCE [LARGE SCALE GENOMIC DNA]</scope>
    <source>
        <strain evidence="1 2">FBF102</strain>
    </source>
</reference>
<name>A0A1Y3P307_9PSED</name>
<dbReference type="OrthoDB" id="6924111at2"/>
<protein>
    <submittedName>
        <fullName evidence="1">Uncharacterized protein</fullName>
    </submittedName>
</protein>
<organism evidence="1 2">
    <name type="scientific">Pseudomonas caspiana</name>
    <dbReference type="NCBI Taxonomy" id="1451454"/>
    <lineage>
        <taxon>Bacteria</taxon>
        <taxon>Pseudomonadati</taxon>
        <taxon>Pseudomonadota</taxon>
        <taxon>Gammaproteobacteria</taxon>
        <taxon>Pseudomonadales</taxon>
        <taxon>Pseudomonadaceae</taxon>
        <taxon>Pseudomonas</taxon>
    </lineage>
</organism>
<comment type="caution">
    <text evidence="1">The sequence shown here is derived from an EMBL/GenBank/DDBJ whole genome shotgun (WGS) entry which is preliminary data.</text>
</comment>
<accession>A0A1Y3P307</accession>
<dbReference type="RefSeq" id="WP_087272100.1">
    <property type="nucleotide sequence ID" value="NZ_JBJGBV010000020.1"/>
</dbReference>
<evidence type="ECO:0000313" key="1">
    <source>
        <dbReference type="EMBL" id="OUM71913.1"/>
    </source>
</evidence>
<keyword evidence="2" id="KW-1185">Reference proteome</keyword>
<evidence type="ECO:0000313" key="2">
    <source>
        <dbReference type="Proteomes" id="UP000195440"/>
    </source>
</evidence>
<sequence>MLLTTEEKFALQMLFAGSDEVSVMVRLQLDNCEVLTRKNTGVGFFTSIALEVPLDVNFPHQRDLSFEHRDLSHGGSFMCWFENASVLELEAVSYNGEWPQRFDVLDFKWV</sequence>